<proteinExistence type="predicted"/>
<organism evidence="1">
    <name type="scientific">Anguilla anguilla</name>
    <name type="common">European freshwater eel</name>
    <name type="synonym">Muraena anguilla</name>
    <dbReference type="NCBI Taxonomy" id="7936"/>
    <lineage>
        <taxon>Eukaryota</taxon>
        <taxon>Metazoa</taxon>
        <taxon>Chordata</taxon>
        <taxon>Craniata</taxon>
        <taxon>Vertebrata</taxon>
        <taxon>Euteleostomi</taxon>
        <taxon>Actinopterygii</taxon>
        <taxon>Neopterygii</taxon>
        <taxon>Teleostei</taxon>
        <taxon>Anguilliformes</taxon>
        <taxon>Anguillidae</taxon>
        <taxon>Anguilla</taxon>
    </lineage>
</organism>
<reference evidence="1" key="1">
    <citation type="submission" date="2014-11" db="EMBL/GenBank/DDBJ databases">
        <authorList>
            <person name="Amaro Gonzalez C."/>
        </authorList>
    </citation>
    <scope>NUCLEOTIDE SEQUENCE</scope>
</reference>
<dbReference type="AlphaFoldDB" id="A0A0E9WM17"/>
<sequence>MRSTLPLESCWIRSTGMMRSIIMIMWPVSVWADHLLTRSSMSLCTGQAR</sequence>
<accession>A0A0E9WM17</accession>
<reference evidence="1" key="2">
    <citation type="journal article" date="2015" name="Fish Shellfish Immunol.">
        <title>Early steps in the European eel (Anguilla anguilla)-Vibrio vulnificus interaction in the gills: Role of the RtxA13 toxin.</title>
        <authorList>
            <person name="Callol A."/>
            <person name="Pajuelo D."/>
            <person name="Ebbesson L."/>
            <person name="Teles M."/>
            <person name="MacKenzie S."/>
            <person name="Amaro C."/>
        </authorList>
    </citation>
    <scope>NUCLEOTIDE SEQUENCE</scope>
</reference>
<name>A0A0E9WM17_ANGAN</name>
<evidence type="ECO:0000313" key="1">
    <source>
        <dbReference type="EMBL" id="JAH90635.1"/>
    </source>
</evidence>
<dbReference type="EMBL" id="GBXM01017942">
    <property type="protein sequence ID" value="JAH90635.1"/>
    <property type="molecule type" value="Transcribed_RNA"/>
</dbReference>
<protein>
    <submittedName>
        <fullName evidence="1">Uncharacterized protein</fullName>
    </submittedName>
</protein>